<accession>A0A0A8ZLV9</accession>
<name>A0A0A8ZLV9_ARUDO</name>
<protein>
    <submittedName>
        <fullName evidence="1">Uncharacterized protein</fullName>
    </submittedName>
</protein>
<evidence type="ECO:0000313" key="1">
    <source>
        <dbReference type="EMBL" id="JAD35837.1"/>
    </source>
</evidence>
<organism evidence="1">
    <name type="scientific">Arundo donax</name>
    <name type="common">Giant reed</name>
    <name type="synonym">Donax arundinaceus</name>
    <dbReference type="NCBI Taxonomy" id="35708"/>
    <lineage>
        <taxon>Eukaryota</taxon>
        <taxon>Viridiplantae</taxon>
        <taxon>Streptophyta</taxon>
        <taxon>Embryophyta</taxon>
        <taxon>Tracheophyta</taxon>
        <taxon>Spermatophyta</taxon>
        <taxon>Magnoliopsida</taxon>
        <taxon>Liliopsida</taxon>
        <taxon>Poales</taxon>
        <taxon>Poaceae</taxon>
        <taxon>PACMAD clade</taxon>
        <taxon>Arundinoideae</taxon>
        <taxon>Arundineae</taxon>
        <taxon>Arundo</taxon>
    </lineage>
</organism>
<reference evidence="1" key="1">
    <citation type="submission" date="2014-09" db="EMBL/GenBank/DDBJ databases">
        <authorList>
            <person name="Magalhaes I.L.F."/>
            <person name="Oliveira U."/>
            <person name="Santos F.R."/>
            <person name="Vidigal T.H.D.A."/>
            <person name="Brescovit A.D."/>
            <person name="Santos A.J."/>
        </authorList>
    </citation>
    <scope>NUCLEOTIDE SEQUENCE</scope>
    <source>
        <tissue evidence="1">Shoot tissue taken approximately 20 cm above the soil surface</tissue>
    </source>
</reference>
<reference evidence="1" key="2">
    <citation type="journal article" date="2015" name="Data Brief">
        <title>Shoot transcriptome of the giant reed, Arundo donax.</title>
        <authorList>
            <person name="Barrero R.A."/>
            <person name="Guerrero F.D."/>
            <person name="Moolhuijzen P."/>
            <person name="Goolsby J.A."/>
            <person name="Tidwell J."/>
            <person name="Bellgard S.E."/>
            <person name="Bellgard M.I."/>
        </authorList>
    </citation>
    <scope>NUCLEOTIDE SEQUENCE</scope>
    <source>
        <tissue evidence="1">Shoot tissue taken approximately 20 cm above the soil surface</tissue>
    </source>
</reference>
<sequence>MSCPKRPLLGFPKESRHPRWRTAAAALGDGVGGAGLGGRVVGR</sequence>
<dbReference type="AlphaFoldDB" id="A0A0A8ZLV9"/>
<dbReference type="EMBL" id="GBRH01262058">
    <property type="protein sequence ID" value="JAD35837.1"/>
    <property type="molecule type" value="Transcribed_RNA"/>
</dbReference>
<proteinExistence type="predicted"/>